<feature type="non-terminal residue" evidence="1">
    <location>
        <position position="119"/>
    </location>
</feature>
<keyword evidence="2" id="KW-1185">Reference proteome</keyword>
<reference evidence="1 2" key="1">
    <citation type="submission" date="2023-09" db="EMBL/GenBank/DDBJ databases">
        <authorList>
            <person name="Wang M."/>
        </authorList>
    </citation>
    <scope>NUCLEOTIDE SEQUENCE [LARGE SCALE GENOMIC DNA]</scope>
    <source>
        <strain evidence="1">GT-2023</strain>
        <tissue evidence="1">Liver</tissue>
    </source>
</reference>
<evidence type="ECO:0000313" key="1">
    <source>
        <dbReference type="EMBL" id="KAL1276020.1"/>
    </source>
</evidence>
<accession>A0ABR3NGE1</accession>
<sequence length="119" mass="13588">MDRVPTQVSTLESLSSPVPSGYLDDPVPSEIFFCLCSYLSPWSHLRHCLWPVPWICWNHWCHLAFQLCPHSKLCAVRQLCLGLPLHPLGTRQFYTSSAVLLQMPLSLTLRPVYPVKTVK</sequence>
<protein>
    <submittedName>
        <fullName evidence="1">Uncharacterized protein</fullName>
    </submittedName>
</protein>
<dbReference type="Proteomes" id="UP001558613">
    <property type="component" value="Unassembled WGS sequence"/>
</dbReference>
<comment type="caution">
    <text evidence="1">The sequence shown here is derived from an EMBL/GenBank/DDBJ whole genome shotgun (WGS) entry which is preliminary data.</text>
</comment>
<proteinExistence type="predicted"/>
<name>A0ABR3NGE1_9TELE</name>
<organism evidence="1 2">
    <name type="scientific">Cirrhinus molitorella</name>
    <name type="common">mud carp</name>
    <dbReference type="NCBI Taxonomy" id="172907"/>
    <lineage>
        <taxon>Eukaryota</taxon>
        <taxon>Metazoa</taxon>
        <taxon>Chordata</taxon>
        <taxon>Craniata</taxon>
        <taxon>Vertebrata</taxon>
        <taxon>Euteleostomi</taxon>
        <taxon>Actinopterygii</taxon>
        <taxon>Neopterygii</taxon>
        <taxon>Teleostei</taxon>
        <taxon>Ostariophysi</taxon>
        <taxon>Cypriniformes</taxon>
        <taxon>Cyprinidae</taxon>
        <taxon>Labeoninae</taxon>
        <taxon>Labeonini</taxon>
        <taxon>Cirrhinus</taxon>
    </lineage>
</organism>
<evidence type="ECO:0000313" key="2">
    <source>
        <dbReference type="Proteomes" id="UP001558613"/>
    </source>
</evidence>
<gene>
    <name evidence="1" type="ORF">QQF64_035643</name>
</gene>
<dbReference type="EMBL" id="JAYMGO010000004">
    <property type="protein sequence ID" value="KAL1276020.1"/>
    <property type="molecule type" value="Genomic_DNA"/>
</dbReference>